<evidence type="ECO:0000313" key="3">
    <source>
        <dbReference type="EMBL" id="KAL1851754.1"/>
    </source>
</evidence>
<dbReference type="Pfam" id="PF20434">
    <property type="entry name" value="BD-FAE"/>
    <property type="match status" value="1"/>
</dbReference>
<organism evidence="3 4">
    <name type="scientific">Diaporthe australafricana</name>
    <dbReference type="NCBI Taxonomy" id="127596"/>
    <lineage>
        <taxon>Eukaryota</taxon>
        <taxon>Fungi</taxon>
        <taxon>Dikarya</taxon>
        <taxon>Ascomycota</taxon>
        <taxon>Pezizomycotina</taxon>
        <taxon>Sordariomycetes</taxon>
        <taxon>Sordariomycetidae</taxon>
        <taxon>Diaporthales</taxon>
        <taxon>Diaporthaceae</taxon>
        <taxon>Diaporthe</taxon>
    </lineage>
</organism>
<protein>
    <recommendedName>
        <fullName evidence="2">BD-FAE-like domain-containing protein</fullName>
    </recommendedName>
</protein>
<dbReference type="Gene3D" id="3.40.50.1820">
    <property type="entry name" value="alpha/beta hydrolase"/>
    <property type="match status" value="1"/>
</dbReference>
<reference evidence="3 4" key="1">
    <citation type="journal article" date="2024" name="IMA Fungus">
        <title>IMA Genome - F19 : A genome assembly and annotation guide to empower mycologists, including annotated draft genome sequences of Ceratocystis pirilliformis, Diaporthe australafricana, Fusarium ophioides, Paecilomyces lecythidis, and Sporothrix stenoceras.</title>
        <authorList>
            <person name="Aylward J."/>
            <person name="Wilson A.M."/>
            <person name="Visagie C.M."/>
            <person name="Spraker J."/>
            <person name="Barnes I."/>
            <person name="Buitendag C."/>
            <person name="Ceriani C."/>
            <person name="Del Mar Angel L."/>
            <person name="du Plessis D."/>
            <person name="Fuchs T."/>
            <person name="Gasser K."/>
            <person name="Kramer D."/>
            <person name="Li W."/>
            <person name="Munsamy K."/>
            <person name="Piso A."/>
            <person name="Price J.L."/>
            <person name="Sonnekus B."/>
            <person name="Thomas C."/>
            <person name="van der Nest A."/>
            <person name="van Dijk A."/>
            <person name="van Heerden A."/>
            <person name="van Vuuren N."/>
            <person name="Yilmaz N."/>
            <person name="Duong T.A."/>
            <person name="van der Merwe N.A."/>
            <person name="Wingfield M.J."/>
            <person name="Wingfield B.D."/>
        </authorList>
    </citation>
    <scope>NUCLEOTIDE SEQUENCE [LARGE SCALE GENOMIC DNA]</scope>
    <source>
        <strain evidence="3 4">CMW 18300</strain>
    </source>
</reference>
<dbReference type="InterPro" id="IPR049492">
    <property type="entry name" value="BD-FAE-like_dom"/>
</dbReference>
<keyword evidence="4" id="KW-1185">Reference proteome</keyword>
<accession>A0ABR3W2W9</accession>
<evidence type="ECO:0000313" key="4">
    <source>
        <dbReference type="Proteomes" id="UP001583177"/>
    </source>
</evidence>
<proteinExistence type="predicted"/>
<dbReference type="Proteomes" id="UP001583177">
    <property type="component" value="Unassembled WGS sequence"/>
</dbReference>
<feature type="domain" description="BD-FAE-like" evidence="2">
    <location>
        <begin position="35"/>
        <end position="149"/>
    </location>
</feature>
<dbReference type="EMBL" id="JAWRVE010000168">
    <property type="protein sequence ID" value="KAL1851754.1"/>
    <property type="molecule type" value="Genomic_DNA"/>
</dbReference>
<name>A0ABR3W2W9_9PEZI</name>
<keyword evidence="1" id="KW-0378">Hydrolase</keyword>
<dbReference type="SUPFAM" id="SSF53474">
    <property type="entry name" value="alpha/beta-Hydrolases"/>
    <property type="match status" value="1"/>
</dbReference>
<evidence type="ECO:0000259" key="2">
    <source>
        <dbReference type="Pfam" id="PF20434"/>
    </source>
</evidence>
<sequence length="312" mass="34027">MATTKHTFVYKTAGTVPIHLDVYLPSTPPSKDNADSSKGLPLLIWFHGGGLLQGNRDKVAPHHINGVTKHGYALISADYRLSPQVGVGEVLDDVKDCLAWSATELPRKLAEAASSTTTTTAAPLLDTTRIAVSGSSAGGYLALLAGLYTTTGPGTPKVVLPIYPITNPRGAFFTTPQPHPLGHIDEAELAPFLDPKAPVQARTLWGDGPRGHFYFYMMQEANLARLLHIDEGDDTFIVAPQIRRRGVYLPTFVVHGDADRFVGVEQADEVVEALREVGAVVEYERPEGLDHMFDEKEDVELEGYYAFLKKHL</sequence>
<gene>
    <name evidence="3" type="ORF">Daus18300_012439</name>
</gene>
<dbReference type="PANTHER" id="PTHR48081:SF3">
    <property type="entry name" value="ALPHA_BETA HYDROLASE FOLD-3 DOMAIN-CONTAINING PROTEIN"/>
    <property type="match status" value="1"/>
</dbReference>
<dbReference type="InterPro" id="IPR029058">
    <property type="entry name" value="AB_hydrolase_fold"/>
</dbReference>
<comment type="caution">
    <text evidence="3">The sequence shown here is derived from an EMBL/GenBank/DDBJ whole genome shotgun (WGS) entry which is preliminary data.</text>
</comment>
<evidence type="ECO:0000256" key="1">
    <source>
        <dbReference type="ARBA" id="ARBA00022801"/>
    </source>
</evidence>
<dbReference type="InterPro" id="IPR050300">
    <property type="entry name" value="GDXG_lipolytic_enzyme"/>
</dbReference>
<dbReference type="PANTHER" id="PTHR48081">
    <property type="entry name" value="AB HYDROLASE SUPERFAMILY PROTEIN C4A8.06C"/>
    <property type="match status" value="1"/>
</dbReference>